<evidence type="ECO:0000256" key="2">
    <source>
        <dbReference type="ARBA" id="ARBA00022448"/>
    </source>
</evidence>
<dbReference type="GO" id="GO:0016020">
    <property type="term" value="C:membrane"/>
    <property type="evidence" value="ECO:0007669"/>
    <property type="project" value="UniProtKB-SubCell"/>
</dbReference>
<proteinExistence type="predicted"/>
<keyword evidence="4 6" id="KW-1133">Transmembrane helix</keyword>
<dbReference type="EMBL" id="JBCAWK010000010">
    <property type="protein sequence ID" value="KAK8847710.1"/>
    <property type="molecule type" value="Genomic_DNA"/>
</dbReference>
<dbReference type="InterPro" id="IPR020846">
    <property type="entry name" value="MFS_dom"/>
</dbReference>
<evidence type="ECO:0000259" key="7">
    <source>
        <dbReference type="PROSITE" id="PS50850"/>
    </source>
</evidence>
<evidence type="ECO:0000256" key="3">
    <source>
        <dbReference type="ARBA" id="ARBA00022692"/>
    </source>
</evidence>
<feature type="transmembrane region" description="Helical" evidence="6">
    <location>
        <begin position="435"/>
        <end position="453"/>
    </location>
</feature>
<dbReference type="InterPro" id="IPR036259">
    <property type="entry name" value="MFS_trans_sf"/>
</dbReference>
<evidence type="ECO:0000256" key="4">
    <source>
        <dbReference type="ARBA" id="ARBA00022989"/>
    </source>
</evidence>
<evidence type="ECO:0000256" key="1">
    <source>
        <dbReference type="ARBA" id="ARBA00004141"/>
    </source>
</evidence>
<dbReference type="PRINTS" id="PR01035">
    <property type="entry name" value="TCRTETA"/>
</dbReference>
<keyword evidence="3 6" id="KW-0812">Transmembrane</keyword>
<dbReference type="Proteomes" id="UP001388673">
    <property type="component" value="Unassembled WGS sequence"/>
</dbReference>
<feature type="transmembrane region" description="Helical" evidence="6">
    <location>
        <begin position="179"/>
        <end position="203"/>
    </location>
</feature>
<gene>
    <name evidence="8" type="ORF">IAR55_005569</name>
</gene>
<evidence type="ECO:0000256" key="6">
    <source>
        <dbReference type="SAM" id="Phobius"/>
    </source>
</evidence>
<feature type="transmembrane region" description="Helical" evidence="6">
    <location>
        <begin position="7"/>
        <end position="28"/>
    </location>
</feature>
<comment type="caution">
    <text evidence="8">The sequence shown here is derived from an EMBL/GenBank/DDBJ whole genome shotgun (WGS) entry which is preliminary data.</text>
</comment>
<dbReference type="Pfam" id="PF07690">
    <property type="entry name" value="MFS_1"/>
    <property type="match status" value="1"/>
</dbReference>
<name>A0AAW0YHU6_9TREE</name>
<keyword evidence="9" id="KW-1185">Reference proteome</keyword>
<sequence length="475" mass="51855">MAISKRQLAVLLLARIVEPIGYAILFPFVNNMMEDILPDVPKASIGKYSGAIESVWAFSSVLFMYRWGKLSDKIGRKPVILGGLFGLSFSLVMFGLSKSFWWAMGARALSGMLCGNASVMRAVLGEITTKETEGWVYPLWTICWDLSCVIAPAIGALVQNPAKQYPNSWIGQIDLLKKFPYFLPCALAASLSFLASFLVLFCLDETLPAKRKAMDKDAMTSPTETTSLLSHQSDELTEVLPTTHTFMDLISIRPVQQVIISQFLITLAAMSFDAVLVLFFYSSPTLGGIGLLPSGIALILSLKGGLSIILSLLFFPLAQRKFGVRILYPFFASCWIVCFIIPPLMNLLVSGSHGEYWIDHGMLKKLWVVIIPFLLFYVFGDFCFPLNMMALNAVAPSASSLGAINAVALVVSALARSVGPATAGALYSLSAEKNFPIVWIVFGGICTVTTLQSTRVKGRQETKVVSEEDATGNDM</sequence>
<evidence type="ECO:0000256" key="5">
    <source>
        <dbReference type="ARBA" id="ARBA00023136"/>
    </source>
</evidence>
<feature type="transmembrane region" description="Helical" evidence="6">
    <location>
        <begin position="263"/>
        <end position="282"/>
    </location>
</feature>
<feature type="transmembrane region" description="Helical" evidence="6">
    <location>
        <begin position="48"/>
        <end position="67"/>
    </location>
</feature>
<feature type="transmembrane region" description="Helical" evidence="6">
    <location>
        <begin position="327"/>
        <end position="345"/>
    </location>
</feature>
<reference evidence="8 9" key="1">
    <citation type="journal article" date="2024" name="bioRxiv">
        <title>Comparative genomics of Cryptococcus and Kwoniella reveals pathogenesis evolution and contrasting karyotype dynamics via intercentromeric recombination or chromosome fusion.</title>
        <authorList>
            <person name="Coelho M.A."/>
            <person name="David-Palma M."/>
            <person name="Shea T."/>
            <person name="Bowers K."/>
            <person name="McGinley-Smith S."/>
            <person name="Mohammad A.W."/>
            <person name="Gnirke A."/>
            <person name="Yurkov A.M."/>
            <person name="Nowrousian M."/>
            <person name="Sun S."/>
            <person name="Cuomo C.A."/>
            <person name="Heitman J."/>
        </authorList>
    </citation>
    <scope>NUCLEOTIDE SEQUENCE [LARGE SCALE GENOMIC DNA]</scope>
    <source>
        <strain evidence="8 9">CBS 13917</strain>
    </source>
</reference>
<dbReference type="GO" id="GO:0022857">
    <property type="term" value="F:transmembrane transporter activity"/>
    <property type="evidence" value="ECO:0007669"/>
    <property type="project" value="InterPro"/>
</dbReference>
<evidence type="ECO:0000313" key="9">
    <source>
        <dbReference type="Proteomes" id="UP001388673"/>
    </source>
</evidence>
<dbReference type="PANTHER" id="PTHR23504">
    <property type="entry name" value="MAJOR FACILITATOR SUPERFAMILY DOMAIN-CONTAINING PROTEIN 10"/>
    <property type="match status" value="1"/>
</dbReference>
<dbReference type="KEGG" id="kne:92182827"/>
<feature type="transmembrane region" description="Helical" evidence="6">
    <location>
        <begin position="294"/>
        <end position="315"/>
    </location>
</feature>
<protein>
    <recommendedName>
        <fullName evidence="7">Major facilitator superfamily (MFS) profile domain-containing protein</fullName>
    </recommendedName>
</protein>
<dbReference type="InterPro" id="IPR001958">
    <property type="entry name" value="Tet-R_TetA/multi-R_MdtG-like"/>
</dbReference>
<dbReference type="PANTHER" id="PTHR23504:SF15">
    <property type="entry name" value="MAJOR FACILITATOR SUPERFAMILY (MFS) PROFILE DOMAIN-CONTAINING PROTEIN"/>
    <property type="match status" value="1"/>
</dbReference>
<comment type="subcellular location">
    <subcellularLocation>
        <location evidence="1">Membrane</location>
        <topology evidence="1">Multi-pass membrane protein</topology>
    </subcellularLocation>
</comment>
<feature type="transmembrane region" description="Helical" evidence="6">
    <location>
        <begin position="391"/>
        <end position="415"/>
    </location>
</feature>
<feature type="transmembrane region" description="Helical" evidence="6">
    <location>
        <begin position="79"/>
        <end position="96"/>
    </location>
</feature>
<feature type="domain" description="Major facilitator superfamily (MFS) profile" evidence="7">
    <location>
        <begin position="7"/>
        <end position="461"/>
    </location>
</feature>
<dbReference type="AlphaFoldDB" id="A0AAW0YHU6"/>
<keyword evidence="2" id="KW-0813">Transport</keyword>
<dbReference type="InterPro" id="IPR011701">
    <property type="entry name" value="MFS"/>
</dbReference>
<dbReference type="SUPFAM" id="SSF103473">
    <property type="entry name" value="MFS general substrate transporter"/>
    <property type="match status" value="1"/>
</dbReference>
<dbReference type="Gene3D" id="1.20.1250.20">
    <property type="entry name" value="MFS general substrate transporter like domains"/>
    <property type="match status" value="1"/>
</dbReference>
<keyword evidence="5 6" id="KW-0472">Membrane</keyword>
<dbReference type="PROSITE" id="PS50850">
    <property type="entry name" value="MFS"/>
    <property type="match status" value="1"/>
</dbReference>
<evidence type="ECO:0000313" key="8">
    <source>
        <dbReference type="EMBL" id="KAK8847710.1"/>
    </source>
</evidence>
<organism evidence="8 9">
    <name type="scientific">Kwoniella newhampshirensis</name>
    <dbReference type="NCBI Taxonomy" id="1651941"/>
    <lineage>
        <taxon>Eukaryota</taxon>
        <taxon>Fungi</taxon>
        <taxon>Dikarya</taxon>
        <taxon>Basidiomycota</taxon>
        <taxon>Agaricomycotina</taxon>
        <taxon>Tremellomycetes</taxon>
        <taxon>Tremellales</taxon>
        <taxon>Cryptococcaceae</taxon>
        <taxon>Kwoniella</taxon>
    </lineage>
</organism>
<feature type="transmembrane region" description="Helical" evidence="6">
    <location>
        <begin position="365"/>
        <end position="384"/>
    </location>
</feature>
<dbReference type="RefSeq" id="XP_066801228.1">
    <property type="nucleotide sequence ID" value="XM_066948660.1"/>
</dbReference>
<accession>A0AAW0YHU6</accession>
<dbReference type="GeneID" id="92182827"/>